<dbReference type="Proteomes" id="UP000315395">
    <property type="component" value="Chromosome"/>
</dbReference>
<dbReference type="CDD" id="cd00085">
    <property type="entry name" value="HNHc"/>
    <property type="match status" value="1"/>
</dbReference>
<dbReference type="RefSeq" id="WP_143781909.1">
    <property type="nucleotide sequence ID" value="NZ_CP041616.1"/>
</dbReference>
<evidence type="ECO:0000313" key="3">
    <source>
        <dbReference type="Proteomes" id="UP000315395"/>
    </source>
</evidence>
<dbReference type="KEGG" id="orz:FNH13_01985"/>
<dbReference type="AlphaFoldDB" id="A0A516G6U7"/>
<keyword evidence="3" id="KW-1185">Reference proteome</keyword>
<organism evidence="2 3">
    <name type="scientific">Ornithinimicrobium ciconiae</name>
    <dbReference type="NCBI Taxonomy" id="2594265"/>
    <lineage>
        <taxon>Bacteria</taxon>
        <taxon>Bacillati</taxon>
        <taxon>Actinomycetota</taxon>
        <taxon>Actinomycetes</taxon>
        <taxon>Micrococcales</taxon>
        <taxon>Ornithinimicrobiaceae</taxon>
        <taxon>Ornithinimicrobium</taxon>
    </lineage>
</organism>
<proteinExistence type="predicted"/>
<dbReference type="EMBL" id="CP041616">
    <property type="protein sequence ID" value="QDO87251.1"/>
    <property type="molecule type" value="Genomic_DNA"/>
</dbReference>
<protein>
    <submittedName>
        <fullName evidence="2">DUF222 domain-containing protein</fullName>
    </submittedName>
</protein>
<evidence type="ECO:0000259" key="1">
    <source>
        <dbReference type="SMART" id="SM00507"/>
    </source>
</evidence>
<dbReference type="Gene3D" id="1.10.30.50">
    <property type="match status" value="1"/>
</dbReference>
<name>A0A516G6U7_9MICO</name>
<gene>
    <name evidence="2" type="ORF">FNH13_01985</name>
</gene>
<dbReference type="Pfam" id="PF02720">
    <property type="entry name" value="DUF222"/>
    <property type="match status" value="1"/>
</dbReference>
<dbReference type="InterPro" id="IPR003870">
    <property type="entry name" value="DUF222"/>
</dbReference>
<feature type="domain" description="HNH nuclease" evidence="1">
    <location>
        <begin position="418"/>
        <end position="470"/>
    </location>
</feature>
<evidence type="ECO:0000313" key="2">
    <source>
        <dbReference type="EMBL" id="QDO87251.1"/>
    </source>
</evidence>
<sequence length="490" mass="51168">MTTTSTGAGVRETACRADASAGLTGVGESRELSVEQLSTLGAWQAAVRSDVGAASDPDSGEFWALVAQVAEAEDEAEAAQGPGAWMDPAVELAAGLDTAGAGLGRASLDADELVRVFDAGVVEGLEAVGRVRSQLTGVCVALAVQAQTRGLHTAVGLTLLTWLRQRCPWLSRPEAGHVQDVARAAETFWGKDIAQVVIDGATGLHRAALVARTMRRLVPVLTVEQALDYGGIATAAAVDLGISDPELEIVCKKLVIDLLDDKPSDEAKETAQGLRCVKRSPLGRGMTRFTVDAPDTDAPLFDAVLTGPLAAPAPDAEGNADLRSPGQRKYDALLMVLNRGLSNPGAPPSSARASVMVTVKADPTTGKPFGAGVVNTGQILDAGQVGKFACLGDVTPIVLGEHGEPLNLGRTVRLATPGQFKALMVRDGQCTFPGCDVPGTWCDAHHLIWWCRGGGTDIVFLVLLCPRHHTLVHDKDLMATVAGSIVTWHV</sequence>
<dbReference type="SMART" id="SM00507">
    <property type="entry name" value="HNHc"/>
    <property type="match status" value="1"/>
</dbReference>
<accession>A0A516G6U7</accession>
<dbReference type="InterPro" id="IPR003615">
    <property type="entry name" value="HNH_nuc"/>
</dbReference>
<dbReference type="OrthoDB" id="4857724at2"/>
<reference evidence="2 3" key="1">
    <citation type="submission" date="2019-07" db="EMBL/GenBank/DDBJ databases">
        <title>complete genome sequencing of Ornithinimicrobium sp. H23M54.</title>
        <authorList>
            <person name="Bae J.-W."/>
            <person name="Lee S.-Y."/>
        </authorList>
    </citation>
    <scope>NUCLEOTIDE SEQUENCE [LARGE SCALE GENOMIC DNA]</scope>
    <source>
        <strain evidence="2 3">H23M54</strain>
    </source>
</reference>